<comment type="pathway">
    <text evidence="2 8">Metabolic intermediate biosynthesis; chorismate biosynthesis; chorismate from D-erythrose 4-phosphate and phosphoenolpyruvate: step 1/7.</text>
</comment>
<evidence type="ECO:0000256" key="1">
    <source>
        <dbReference type="ARBA" id="ARBA00003726"/>
    </source>
</evidence>
<keyword evidence="12" id="KW-1185">Reference proteome</keyword>
<evidence type="ECO:0000256" key="3">
    <source>
        <dbReference type="ARBA" id="ARBA00007985"/>
    </source>
</evidence>
<dbReference type="PANTHER" id="PTHR21225:SF12">
    <property type="entry name" value="PHOSPHO-2-DEHYDRO-3-DEOXYHEPTONATE ALDOLASE, TYROSINE-INHIBITED"/>
    <property type="match status" value="1"/>
</dbReference>
<dbReference type="AlphaFoldDB" id="A0A934QY25"/>
<dbReference type="PANTHER" id="PTHR21225">
    <property type="entry name" value="PHOSPHO-2-DEHYDRO-3-DEOXYHEPTONATE ALDOLASE DAHP SYNTHETASE"/>
    <property type="match status" value="1"/>
</dbReference>
<dbReference type="GO" id="GO:0003849">
    <property type="term" value="F:3-deoxy-7-phosphoheptulonate synthase activity"/>
    <property type="evidence" value="ECO:0007669"/>
    <property type="project" value="UniProtKB-EC"/>
</dbReference>
<evidence type="ECO:0000256" key="6">
    <source>
        <dbReference type="ARBA" id="ARBA00023141"/>
    </source>
</evidence>
<dbReference type="Gene3D" id="3.20.20.70">
    <property type="entry name" value="Aldolase class I"/>
    <property type="match status" value="1"/>
</dbReference>
<dbReference type="EC" id="2.5.1.54" evidence="8"/>
<evidence type="ECO:0000259" key="10">
    <source>
        <dbReference type="Pfam" id="PF00793"/>
    </source>
</evidence>
<name>A0A934QY25_9PSEU</name>
<dbReference type="NCBIfam" id="TIGR00034">
    <property type="entry name" value="aroFGH"/>
    <property type="match status" value="1"/>
</dbReference>
<comment type="caution">
    <text evidence="11">The sequence shown here is derived from an EMBL/GenBank/DDBJ whole genome shotgun (WGS) entry which is preliminary data.</text>
</comment>
<dbReference type="InterPro" id="IPR006218">
    <property type="entry name" value="DAHP1/KDSA"/>
</dbReference>
<reference evidence="11" key="1">
    <citation type="submission" date="2020-12" db="EMBL/GenBank/DDBJ databases">
        <title>Prauserella sp. ASG 168, a novel actinomycete isolated from cave rock.</title>
        <authorList>
            <person name="Suriyachadkun C."/>
        </authorList>
    </citation>
    <scope>NUCLEOTIDE SEQUENCE</scope>
    <source>
        <strain evidence="11">ASG 168</strain>
    </source>
</reference>
<evidence type="ECO:0000256" key="8">
    <source>
        <dbReference type="PIRNR" id="PIRNR001361"/>
    </source>
</evidence>
<gene>
    <name evidence="11" type="ORF">JHE00_30315</name>
</gene>
<comment type="catalytic activity">
    <reaction evidence="7 8">
        <text>D-erythrose 4-phosphate + phosphoenolpyruvate + H2O = 7-phospho-2-dehydro-3-deoxy-D-arabino-heptonate + phosphate</text>
        <dbReference type="Rhea" id="RHEA:14717"/>
        <dbReference type="ChEBI" id="CHEBI:15377"/>
        <dbReference type="ChEBI" id="CHEBI:16897"/>
        <dbReference type="ChEBI" id="CHEBI:43474"/>
        <dbReference type="ChEBI" id="CHEBI:58394"/>
        <dbReference type="ChEBI" id="CHEBI:58702"/>
        <dbReference type="EC" id="2.5.1.54"/>
    </reaction>
</comment>
<comment type="similarity">
    <text evidence="3 8">Belongs to the class-I DAHP synthase family.</text>
</comment>
<evidence type="ECO:0000256" key="5">
    <source>
        <dbReference type="ARBA" id="ARBA00022679"/>
    </source>
</evidence>
<protein>
    <recommendedName>
        <fullName evidence="8">Phospho-2-dehydro-3-deoxyheptonate aldolase</fullName>
        <ecNumber evidence="8">2.5.1.54</ecNumber>
    </recommendedName>
</protein>
<evidence type="ECO:0000256" key="9">
    <source>
        <dbReference type="SAM" id="MobiDB-lite"/>
    </source>
</evidence>
<dbReference type="Pfam" id="PF00793">
    <property type="entry name" value="DAHP_synth_1"/>
    <property type="match status" value="1"/>
</dbReference>
<feature type="region of interest" description="Disordered" evidence="9">
    <location>
        <begin position="1"/>
        <end position="23"/>
    </location>
</feature>
<dbReference type="InterPro" id="IPR013785">
    <property type="entry name" value="Aldolase_TIM"/>
</dbReference>
<dbReference type="GO" id="GO:0008652">
    <property type="term" value="P:amino acid biosynthetic process"/>
    <property type="evidence" value="ECO:0007669"/>
    <property type="project" value="UniProtKB-KW"/>
</dbReference>
<dbReference type="RefSeq" id="WP_200324780.1">
    <property type="nucleotide sequence ID" value="NZ_JAENJH010000011.1"/>
</dbReference>
<dbReference type="SUPFAM" id="SSF51569">
    <property type="entry name" value="Aldolase"/>
    <property type="match status" value="1"/>
</dbReference>
<proteinExistence type="inferred from homology"/>
<comment type="function">
    <text evidence="1 8">Stereospecific condensation of phosphoenolpyruvate (PEP) and D-erythrose-4-phosphate (E4P) giving rise to 3-deoxy-D-arabino-heptulosonate-7-phosphate (DAHP).</text>
</comment>
<evidence type="ECO:0000256" key="2">
    <source>
        <dbReference type="ARBA" id="ARBA00004688"/>
    </source>
</evidence>
<sequence length="363" mass="38195">MSPSAAPADVTDPAAQLDEQRTTHVSPLLSPALLREEHPLDAAVAKTVAQGRADTIDILDGRDDRLLVVAGPCSVHDPEAALDYARRLAEHADKVRDQLHIVMRVYFEKPRTTLGWKGLINDPDLDGSFAVNKGLRLARQLLLDVSALGLPVGCEFLDPITPQFISDIVSWGSIGARTAASQVHRQLCSALSMPVGIKNSTEGDVQVAVDATRAAAASHVFPGINSDGLAALFTTAGNPDCHVILRGSSGGPNYDAATVADTLSRLAKAGLPERVIVDASHGNSGKDHHRQAGVVSELAGRIGSGERGIAGLMLESFLEGGRQDLTLGEADELTYGQSITDACVDWSTTEGLLDELAAAVPSR</sequence>
<keyword evidence="4 8" id="KW-0028">Amino-acid biosynthesis</keyword>
<dbReference type="Proteomes" id="UP000635245">
    <property type="component" value="Unassembled WGS sequence"/>
</dbReference>
<dbReference type="EMBL" id="JAENJH010000011">
    <property type="protein sequence ID" value="MBK1788643.1"/>
    <property type="molecule type" value="Genomic_DNA"/>
</dbReference>
<keyword evidence="5 8" id="KW-0808">Transferase</keyword>
<dbReference type="GO" id="GO:0005737">
    <property type="term" value="C:cytoplasm"/>
    <property type="evidence" value="ECO:0007669"/>
    <property type="project" value="TreeGrafter"/>
</dbReference>
<accession>A0A934QY25</accession>
<organism evidence="11 12">
    <name type="scientific">Prauserella cavernicola</name>
    <dbReference type="NCBI Taxonomy" id="2800127"/>
    <lineage>
        <taxon>Bacteria</taxon>
        <taxon>Bacillati</taxon>
        <taxon>Actinomycetota</taxon>
        <taxon>Actinomycetes</taxon>
        <taxon>Pseudonocardiales</taxon>
        <taxon>Pseudonocardiaceae</taxon>
        <taxon>Prauserella</taxon>
    </lineage>
</organism>
<evidence type="ECO:0000256" key="4">
    <source>
        <dbReference type="ARBA" id="ARBA00022605"/>
    </source>
</evidence>
<evidence type="ECO:0000256" key="7">
    <source>
        <dbReference type="ARBA" id="ARBA00047508"/>
    </source>
</evidence>
<dbReference type="PIRSF" id="PIRSF001361">
    <property type="entry name" value="DAHP_synthase"/>
    <property type="match status" value="1"/>
</dbReference>
<feature type="domain" description="DAHP synthetase I/KDSA" evidence="10">
    <location>
        <begin position="53"/>
        <end position="351"/>
    </location>
</feature>
<dbReference type="InterPro" id="IPR006219">
    <property type="entry name" value="DAHP_synth_1"/>
</dbReference>
<keyword evidence="6 8" id="KW-0057">Aromatic amino acid biosynthesis</keyword>
<dbReference type="NCBIfam" id="NF009395">
    <property type="entry name" value="PRK12755.1"/>
    <property type="match status" value="1"/>
</dbReference>
<evidence type="ECO:0000313" key="12">
    <source>
        <dbReference type="Proteomes" id="UP000635245"/>
    </source>
</evidence>
<evidence type="ECO:0000313" key="11">
    <source>
        <dbReference type="EMBL" id="MBK1788643.1"/>
    </source>
</evidence>
<dbReference type="GO" id="GO:0009073">
    <property type="term" value="P:aromatic amino acid family biosynthetic process"/>
    <property type="evidence" value="ECO:0007669"/>
    <property type="project" value="UniProtKB-KW"/>
</dbReference>
<dbReference type="FunFam" id="3.20.20.70:FF:000005">
    <property type="entry name" value="Phospho-2-dehydro-3-deoxyheptonate aldolase"/>
    <property type="match status" value="1"/>
</dbReference>